<dbReference type="AlphaFoldDB" id="A0A1Y6K8W0"/>
<protein>
    <submittedName>
        <fullName evidence="2">Uncharacterized protein</fullName>
    </submittedName>
</protein>
<sequence length="149" mass="17119">MISSDKENLIWEVLQVRTQQSLKWALQLQNQLRDIQKQVSDICIYRPIKAYKMIKTLSFEVGKLEKEITNVVEELQKIIMLAPDNNMGNILSSCLDTIRLATKITHLQTQWGRVESSIQQTGAFSFAIFSLYISLISTFVSLILPILMK</sequence>
<keyword evidence="1" id="KW-0812">Transmembrane</keyword>
<evidence type="ECO:0000313" key="2">
    <source>
        <dbReference type="EMBL" id="SMX55247.1"/>
    </source>
</evidence>
<keyword evidence="3" id="KW-1185">Reference proteome</keyword>
<gene>
    <name evidence="2" type="ORF">CFX1CAM_2182</name>
</gene>
<accession>A0A1Y6K8W0</accession>
<dbReference type="KEGG" id="abat:CFX1CAM_2182"/>
<proteinExistence type="predicted"/>
<name>A0A1Y6K8W0_9CHLR</name>
<keyword evidence="1" id="KW-0472">Membrane</keyword>
<dbReference type="EMBL" id="LT859958">
    <property type="protein sequence ID" value="SMX55247.1"/>
    <property type="molecule type" value="Genomic_DNA"/>
</dbReference>
<evidence type="ECO:0000313" key="3">
    <source>
        <dbReference type="Proteomes" id="UP000195514"/>
    </source>
</evidence>
<reference evidence="3" key="1">
    <citation type="submission" date="2017-05" db="EMBL/GenBank/DDBJ databases">
        <authorList>
            <person name="Kirkegaard R."/>
            <person name="Mcilroy J S."/>
        </authorList>
    </citation>
    <scope>NUCLEOTIDE SEQUENCE [LARGE SCALE GENOMIC DNA]</scope>
</reference>
<evidence type="ECO:0000256" key="1">
    <source>
        <dbReference type="SAM" id="Phobius"/>
    </source>
</evidence>
<dbReference type="RefSeq" id="WP_087863043.1">
    <property type="nucleotide sequence ID" value="NZ_LT859958.1"/>
</dbReference>
<dbReference type="Proteomes" id="UP000195514">
    <property type="component" value="Chromosome I"/>
</dbReference>
<feature type="transmembrane region" description="Helical" evidence="1">
    <location>
        <begin position="123"/>
        <end position="147"/>
    </location>
</feature>
<keyword evidence="1" id="KW-1133">Transmembrane helix</keyword>
<organism evidence="2 3">
    <name type="scientific">Candidatus Brevifilum fermentans</name>
    <dbReference type="NCBI Taxonomy" id="1986204"/>
    <lineage>
        <taxon>Bacteria</taxon>
        <taxon>Bacillati</taxon>
        <taxon>Chloroflexota</taxon>
        <taxon>Anaerolineae</taxon>
        <taxon>Anaerolineales</taxon>
        <taxon>Anaerolineaceae</taxon>
        <taxon>Candidatus Brevifilum</taxon>
    </lineage>
</organism>